<proteinExistence type="predicted"/>
<dbReference type="Pfam" id="PF11312">
    <property type="entry name" value="Methyltransf_34"/>
    <property type="match status" value="1"/>
</dbReference>
<name>A0A3E2H6W9_SCYLI</name>
<dbReference type="EMBL" id="NCSJ02000138">
    <property type="protein sequence ID" value="RFU29146.1"/>
    <property type="molecule type" value="Genomic_DNA"/>
</dbReference>
<dbReference type="InterPro" id="IPR021463">
    <property type="entry name" value="Methyltransf_34"/>
</dbReference>
<evidence type="ECO:0000313" key="3">
    <source>
        <dbReference type="Proteomes" id="UP000258309"/>
    </source>
</evidence>
<dbReference type="AlphaFoldDB" id="A0A3E2H6W9"/>
<feature type="region of interest" description="Disordered" evidence="1">
    <location>
        <begin position="1"/>
        <end position="49"/>
    </location>
</feature>
<comment type="caution">
    <text evidence="2">The sequence shown here is derived from an EMBL/GenBank/DDBJ whole genome shotgun (WGS) entry which is preliminary data.</text>
</comment>
<keyword evidence="3" id="KW-1185">Reference proteome</keyword>
<accession>A0A3E2H6W9</accession>
<evidence type="ECO:0000256" key="1">
    <source>
        <dbReference type="SAM" id="MobiDB-lite"/>
    </source>
</evidence>
<feature type="non-terminal residue" evidence="2">
    <location>
        <position position="387"/>
    </location>
</feature>
<dbReference type="OMA" id="GFNVQFE"/>
<dbReference type="OrthoDB" id="6419443at2759"/>
<dbReference type="STRING" id="5539.A0A3E2H6W9"/>
<protein>
    <submittedName>
        <fullName evidence="2">Uncharacterized protein</fullName>
    </submittedName>
</protein>
<sequence>MKRNTRSGKDQGKASGKKNSSQPVLRGPGTAKNSTPSAKSKAVREQNRSLSNPDHVISVKLEQLLLNIFLDTFADILSSNSLKTTLQEVKSALFDRDFTRAFGKDEYLEAYSIRWSPSRALCYTSILVQLQGHLEPLFQAHSQETAADVASGNNELPSRESLQRTLDVVCIGGGAAEMVACGGLLWSLWHGSSTPALPTTSAKDENSITESLTDLQISDGLSTLKNANFSATLIDVAQWGAIVQRLQEGLITPPPLSKYASTAAKEANSALIHPEQLKTRFYAKDVLDFKEAELRDLIGQRPTFLTLLFTLNELYTASIGKTTKLLLDITSYMKPGSLLLVVDSPGSYSETTVGVESKKVPDEVAHGSYITGYVEPRKQPNVGQGCV</sequence>
<gene>
    <name evidence="2" type="ORF">B7463_g7197</name>
</gene>
<organism evidence="2 3">
    <name type="scientific">Scytalidium lignicola</name>
    <name type="common">Hyphomycete</name>
    <dbReference type="NCBI Taxonomy" id="5539"/>
    <lineage>
        <taxon>Eukaryota</taxon>
        <taxon>Fungi</taxon>
        <taxon>Dikarya</taxon>
        <taxon>Ascomycota</taxon>
        <taxon>Pezizomycotina</taxon>
        <taxon>Leotiomycetes</taxon>
        <taxon>Leotiomycetes incertae sedis</taxon>
        <taxon>Scytalidium</taxon>
    </lineage>
</organism>
<evidence type="ECO:0000313" key="2">
    <source>
        <dbReference type="EMBL" id="RFU29146.1"/>
    </source>
</evidence>
<dbReference type="Proteomes" id="UP000258309">
    <property type="component" value="Unassembled WGS sequence"/>
</dbReference>
<feature type="non-terminal residue" evidence="2">
    <location>
        <position position="1"/>
    </location>
</feature>
<reference evidence="2 3" key="1">
    <citation type="submission" date="2018-05" db="EMBL/GenBank/DDBJ databases">
        <title>Draft genome sequence of Scytalidium lignicola DSM 105466, a ubiquitous saprotrophic fungus.</title>
        <authorList>
            <person name="Buettner E."/>
            <person name="Gebauer A.M."/>
            <person name="Hofrichter M."/>
            <person name="Liers C."/>
            <person name="Kellner H."/>
        </authorList>
    </citation>
    <scope>NUCLEOTIDE SEQUENCE [LARGE SCALE GENOMIC DNA]</scope>
    <source>
        <strain evidence="2 3">DSM 105466</strain>
    </source>
</reference>